<evidence type="ECO:0000256" key="1">
    <source>
        <dbReference type="SAM" id="MobiDB-lite"/>
    </source>
</evidence>
<dbReference type="OMA" id="DHRICKL"/>
<evidence type="ECO:0000313" key="3">
    <source>
        <dbReference type="EMBL" id="EMS55054.1"/>
    </source>
</evidence>
<dbReference type="PANTHER" id="PTHR34710">
    <property type="entry name" value="OS03G0834100 PROTEIN"/>
    <property type="match status" value="1"/>
</dbReference>
<name>M8A3S2_TRIUA</name>
<evidence type="ECO:0000259" key="2">
    <source>
        <dbReference type="Pfam" id="PF12274"/>
    </source>
</evidence>
<dbReference type="AlphaFoldDB" id="M8A3S2"/>
<accession>M8A3S2</accession>
<reference evidence="3" key="1">
    <citation type="journal article" date="2013" name="Nature">
        <title>Draft genome of the wheat A-genome progenitor Triticum urartu.</title>
        <authorList>
            <person name="Ling H.Q."/>
            <person name="Zhao S."/>
            <person name="Liu D."/>
            <person name="Wang J."/>
            <person name="Sun H."/>
            <person name="Zhang C."/>
            <person name="Fan H."/>
            <person name="Li D."/>
            <person name="Dong L."/>
            <person name="Tao Y."/>
            <person name="Gao C."/>
            <person name="Wu H."/>
            <person name="Li Y."/>
            <person name="Cui Y."/>
            <person name="Guo X."/>
            <person name="Zheng S."/>
            <person name="Wang B."/>
            <person name="Yu K."/>
            <person name="Liang Q."/>
            <person name="Yang W."/>
            <person name="Lou X."/>
            <person name="Chen J."/>
            <person name="Feng M."/>
            <person name="Jian J."/>
            <person name="Zhang X."/>
            <person name="Luo G."/>
            <person name="Jiang Y."/>
            <person name="Liu J."/>
            <person name="Wang Z."/>
            <person name="Sha Y."/>
            <person name="Zhang B."/>
            <person name="Wu H."/>
            <person name="Tang D."/>
            <person name="Shen Q."/>
            <person name="Xue P."/>
            <person name="Zou S."/>
            <person name="Wang X."/>
            <person name="Liu X."/>
            <person name="Wang F."/>
            <person name="Yang Y."/>
            <person name="An X."/>
            <person name="Dong Z."/>
            <person name="Zhang K."/>
            <person name="Zhang X."/>
            <person name="Luo M.C."/>
            <person name="Dvorak J."/>
            <person name="Tong Y."/>
            <person name="Wang J."/>
            <person name="Yang H."/>
            <person name="Li Z."/>
            <person name="Wang D."/>
            <person name="Zhang A."/>
            <person name="Wang J."/>
        </authorList>
    </citation>
    <scope>NUCLEOTIDE SEQUENCE</scope>
</reference>
<organism evidence="3">
    <name type="scientific">Triticum urartu</name>
    <name type="common">Red wild einkorn</name>
    <name type="synonym">Crithodium urartu</name>
    <dbReference type="NCBI Taxonomy" id="4572"/>
    <lineage>
        <taxon>Eukaryota</taxon>
        <taxon>Viridiplantae</taxon>
        <taxon>Streptophyta</taxon>
        <taxon>Embryophyta</taxon>
        <taxon>Tracheophyta</taxon>
        <taxon>Spermatophyta</taxon>
        <taxon>Magnoliopsida</taxon>
        <taxon>Liliopsida</taxon>
        <taxon>Poales</taxon>
        <taxon>Poaceae</taxon>
        <taxon>BOP clade</taxon>
        <taxon>Pooideae</taxon>
        <taxon>Triticodae</taxon>
        <taxon>Triticeae</taxon>
        <taxon>Triticinae</taxon>
        <taxon>Triticum</taxon>
    </lineage>
</organism>
<dbReference type="EMBL" id="KD174992">
    <property type="protein sequence ID" value="EMS55054.1"/>
    <property type="molecule type" value="Genomic_DNA"/>
</dbReference>
<protein>
    <recommendedName>
        <fullName evidence="2">DUF3615 domain-containing protein</fullName>
    </recommendedName>
</protein>
<dbReference type="Pfam" id="PF12274">
    <property type="entry name" value="DUF3615"/>
    <property type="match status" value="1"/>
</dbReference>
<dbReference type="PANTHER" id="PTHR34710:SF8">
    <property type="entry name" value="CYSTATIN DOMAIN-CONTAINING PROTEIN"/>
    <property type="match status" value="1"/>
</dbReference>
<dbReference type="eggNOG" id="ENOG502R3F3">
    <property type="taxonomic scope" value="Eukaryota"/>
</dbReference>
<feature type="compositionally biased region" description="Acidic residues" evidence="1">
    <location>
        <begin position="237"/>
        <end position="249"/>
    </location>
</feature>
<feature type="domain" description="DUF3615" evidence="2">
    <location>
        <begin position="55"/>
        <end position="149"/>
    </location>
</feature>
<feature type="region of interest" description="Disordered" evidence="1">
    <location>
        <begin position="223"/>
        <end position="256"/>
    </location>
</feature>
<dbReference type="InterPro" id="IPR022059">
    <property type="entry name" value="DUF3615"/>
</dbReference>
<sequence>MGAWFSYPGKMILDWMAQRKIPRVSPRSDVPSFDVRKPRTPEEFDDHRICKLALYALRHYNSNHPDAMFWFPDQPKVACVAFREDYWYHLNFSARRTEGSDEQSFFAELRYVQCPYRLIVETCTILEKLLSRFRSSCALCVDGSNILHPSDIELGCGKEGHEEELYRERCKYSCDRRRKDYFRKEMLETPSRLGGDKCPNFGVERRDTKSNSTVKGCTRKAECSDHEEHPELTTVAGEDESPGIEDGDFEGNGGRHGVECAQTMRLMTD</sequence>
<gene>
    <name evidence="3" type="ORF">TRIUR3_35078</name>
</gene>
<proteinExistence type="predicted"/>